<evidence type="ECO:0000256" key="2">
    <source>
        <dbReference type="SAM" id="Phobius"/>
    </source>
</evidence>
<gene>
    <name evidence="3" type="ORF">GCM10007170_25920</name>
</gene>
<feature type="transmembrane region" description="Helical" evidence="2">
    <location>
        <begin position="27"/>
        <end position="47"/>
    </location>
</feature>
<comment type="caution">
    <text evidence="3">The sequence shown here is derived from an EMBL/GenBank/DDBJ whole genome shotgun (WGS) entry which is preliminary data.</text>
</comment>
<reference evidence="4" key="1">
    <citation type="journal article" date="2019" name="Int. J. Syst. Evol. Microbiol.">
        <title>The Global Catalogue of Microorganisms (GCM) 10K type strain sequencing project: providing services to taxonomists for standard genome sequencing and annotation.</title>
        <authorList>
            <consortium name="The Broad Institute Genomics Platform"/>
            <consortium name="The Broad Institute Genome Sequencing Center for Infectious Disease"/>
            <person name="Wu L."/>
            <person name="Ma J."/>
        </authorList>
    </citation>
    <scope>NUCLEOTIDE SEQUENCE [LARGE SCALE GENOMIC DNA]</scope>
    <source>
        <strain evidence="4">CGMCC 1.12778</strain>
    </source>
</reference>
<name>A0ABQ2ASZ7_9MICC</name>
<keyword evidence="2" id="KW-1133">Transmembrane helix</keyword>
<keyword evidence="2" id="KW-0472">Membrane</keyword>
<proteinExistence type="predicted"/>
<evidence type="ECO:0000313" key="4">
    <source>
        <dbReference type="Proteomes" id="UP000643279"/>
    </source>
</evidence>
<evidence type="ECO:0000256" key="1">
    <source>
        <dbReference type="SAM" id="MobiDB-lite"/>
    </source>
</evidence>
<dbReference type="EMBL" id="BMFW01000011">
    <property type="protein sequence ID" value="GGH96925.1"/>
    <property type="molecule type" value="Genomic_DNA"/>
</dbReference>
<keyword evidence="2" id="KW-0812">Transmembrane</keyword>
<evidence type="ECO:0000313" key="3">
    <source>
        <dbReference type="EMBL" id="GGH96925.1"/>
    </source>
</evidence>
<feature type="region of interest" description="Disordered" evidence="1">
    <location>
        <begin position="65"/>
        <end position="85"/>
    </location>
</feature>
<accession>A0ABQ2ASZ7</accession>
<keyword evidence="4" id="KW-1185">Reference proteome</keyword>
<protein>
    <recommendedName>
        <fullName evidence="5">Secreted protein</fullName>
    </recommendedName>
</protein>
<organism evidence="3 4">
    <name type="scientific">Arthrobacter liuii</name>
    <dbReference type="NCBI Taxonomy" id="1476996"/>
    <lineage>
        <taxon>Bacteria</taxon>
        <taxon>Bacillati</taxon>
        <taxon>Actinomycetota</taxon>
        <taxon>Actinomycetes</taxon>
        <taxon>Micrococcales</taxon>
        <taxon>Micrococcaceae</taxon>
        <taxon>Arthrobacter</taxon>
    </lineage>
</organism>
<dbReference type="Proteomes" id="UP000643279">
    <property type="component" value="Unassembled WGS sequence"/>
</dbReference>
<sequence length="85" mass="9173">MASTTLTLACTASSSLASMLLLVRTTGWCVVIMAILGAGAVVLRTLFTLRLPGHRRMEREMNVKRSFRSRPGRTAAKGVPAGELR</sequence>
<evidence type="ECO:0008006" key="5">
    <source>
        <dbReference type="Google" id="ProtNLM"/>
    </source>
</evidence>